<gene>
    <name evidence="2" type="ORF">J3R30DRAFT_3222543</name>
</gene>
<reference evidence="2" key="1">
    <citation type="submission" date="2022-08" db="EMBL/GenBank/DDBJ databases">
        <title>A Global Phylogenomic Analysis of the Shiitake Genus Lentinula.</title>
        <authorList>
            <consortium name="DOE Joint Genome Institute"/>
            <person name="Sierra-Patev S."/>
            <person name="Min B."/>
            <person name="Naranjo-Ortiz M."/>
            <person name="Looney B."/>
            <person name="Konkel Z."/>
            <person name="Slot J.C."/>
            <person name="Sakamoto Y."/>
            <person name="Steenwyk J.L."/>
            <person name="Rokas A."/>
            <person name="Carro J."/>
            <person name="Camarero S."/>
            <person name="Ferreira P."/>
            <person name="Molpeceres G."/>
            <person name="Ruiz-Duenas F.J."/>
            <person name="Serrano A."/>
            <person name="Henrissat B."/>
            <person name="Drula E."/>
            <person name="Hughes K.W."/>
            <person name="Mata J.L."/>
            <person name="Ishikawa N.K."/>
            <person name="Vargas-Isla R."/>
            <person name="Ushijima S."/>
            <person name="Smith C.A."/>
            <person name="Ahrendt S."/>
            <person name="Andreopoulos W."/>
            <person name="He G."/>
            <person name="Labutti K."/>
            <person name="Lipzen A."/>
            <person name="Ng V."/>
            <person name="Riley R."/>
            <person name="Sandor L."/>
            <person name="Barry K."/>
            <person name="Martinez A.T."/>
            <person name="Xiao Y."/>
            <person name="Gibbons J.G."/>
            <person name="Terashima K."/>
            <person name="Grigoriev I.V."/>
            <person name="Hibbett D.S."/>
        </authorList>
    </citation>
    <scope>NUCLEOTIDE SEQUENCE</scope>
    <source>
        <strain evidence="2">JLM2183</strain>
    </source>
</reference>
<evidence type="ECO:0000313" key="2">
    <source>
        <dbReference type="EMBL" id="KAJ4486053.1"/>
    </source>
</evidence>
<comment type="caution">
    <text evidence="2">The sequence shown here is derived from an EMBL/GenBank/DDBJ whole genome shotgun (WGS) entry which is preliminary data.</text>
</comment>
<proteinExistence type="predicted"/>
<dbReference type="AlphaFoldDB" id="A0A9W9ANM6"/>
<protein>
    <recommendedName>
        <fullName evidence="4">F-box domain-containing protein</fullName>
    </recommendedName>
</protein>
<evidence type="ECO:0000256" key="1">
    <source>
        <dbReference type="SAM" id="Phobius"/>
    </source>
</evidence>
<keyword evidence="3" id="KW-1185">Reference proteome</keyword>
<name>A0A9W9ANM6_9AGAR</name>
<accession>A0A9W9ANM6</accession>
<feature type="non-terminal residue" evidence="2">
    <location>
        <position position="1"/>
    </location>
</feature>
<dbReference type="OrthoDB" id="3038402at2759"/>
<evidence type="ECO:0000313" key="3">
    <source>
        <dbReference type="Proteomes" id="UP001150266"/>
    </source>
</evidence>
<dbReference type="Gene3D" id="3.80.10.10">
    <property type="entry name" value="Ribonuclease Inhibitor"/>
    <property type="match status" value="1"/>
</dbReference>
<keyword evidence="1" id="KW-1133">Transmembrane helix</keyword>
<organism evidence="2 3">
    <name type="scientific">Lentinula aciculospora</name>
    <dbReference type="NCBI Taxonomy" id="153920"/>
    <lineage>
        <taxon>Eukaryota</taxon>
        <taxon>Fungi</taxon>
        <taxon>Dikarya</taxon>
        <taxon>Basidiomycota</taxon>
        <taxon>Agaricomycotina</taxon>
        <taxon>Agaricomycetes</taxon>
        <taxon>Agaricomycetidae</taxon>
        <taxon>Agaricales</taxon>
        <taxon>Marasmiineae</taxon>
        <taxon>Omphalotaceae</taxon>
        <taxon>Lentinula</taxon>
    </lineage>
</organism>
<dbReference type="InterPro" id="IPR032675">
    <property type="entry name" value="LRR_dom_sf"/>
</dbReference>
<dbReference type="Proteomes" id="UP001150266">
    <property type="component" value="Unassembled WGS sequence"/>
</dbReference>
<feature type="transmembrane region" description="Helical" evidence="1">
    <location>
        <begin position="20"/>
        <end position="39"/>
    </location>
</feature>
<feature type="non-terminal residue" evidence="2">
    <location>
        <position position="246"/>
    </location>
</feature>
<keyword evidence="1" id="KW-0812">Transmembrane</keyword>
<evidence type="ECO:0008006" key="4">
    <source>
        <dbReference type="Google" id="ProtNLM"/>
    </source>
</evidence>
<dbReference type="SUPFAM" id="SSF52047">
    <property type="entry name" value="RNI-like"/>
    <property type="match status" value="1"/>
</dbReference>
<dbReference type="EMBL" id="JAOTPV010000003">
    <property type="protein sequence ID" value="KAJ4486053.1"/>
    <property type="molecule type" value="Genomic_DNA"/>
</dbReference>
<keyword evidence="1" id="KW-0472">Membrane</keyword>
<sequence>VQLSSVCRRWRSIVVGAPLFWNFFVSSSLSTIELAPLFFERSKSLPIDLIVAYFSSDKLSPLLSSEIGRIQSLDFRSIQLDELIDCLSIFSVNSATNLTQLKIRCSPKLGWHCYSSQEHYPLIKSAESLRSLVLKGVCSRLSPPMVNLTHLEIHGFSPTFTEFRSLFTSNPALSTLCLPRFLPTKWLDDEYCPIDAFSLRSFSVGLAMHWGPGTCNCMLTFLRMDNLEYLEIVGHPAGSISNHFSS</sequence>